<organism evidence="2 3">
    <name type="scientific">Methanobrevibacter millerae</name>
    <dbReference type="NCBI Taxonomy" id="230361"/>
    <lineage>
        <taxon>Archaea</taxon>
        <taxon>Methanobacteriati</taxon>
        <taxon>Methanobacteriota</taxon>
        <taxon>Methanomada group</taxon>
        <taxon>Methanobacteria</taxon>
        <taxon>Methanobacteriales</taxon>
        <taxon>Methanobacteriaceae</taxon>
        <taxon>Methanobrevibacter</taxon>
    </lineage>
</organism>
<dbReference type="RefSeq" id="WP_303737361.1">
    <property type="nucleotide sequence ID" value="NZ_SUTE01000069.1"/>
</dbReference>
<name>A0A8T3VCK5_9EURY</name>
<gene>
    <name evidence="2" type="ORF">E7Z73_08250</name>
</gene>
<feature type="transmembrane region" description="Helical" evidence="1">
    <location>
        <begin position="52"/>
        <end position="70"/>
    </location>
</feature>
<comment type="caution">
    <text evidence="2">The sequence shown here is derived from an EMBL/GenBank/DDBJ whole genome shotgun (WGS) entry which is preliminary data.</text>
</comment>
<keyword evidence="1" id="KW-0812">Transmembrane</keyword>
<reference evidence="2" key="1">
    <citation type="submission" date="2019-04" db="EMBL/GenBank/DDBJ databases">
        <title>Evolution of Biomass-Degrading Anaerobic Consortia Revealed by Metagenomics.</title>
        <authorList>
            <person name="Peng X."/>
        </authorList>
    </citation>
    <scope>NUCLEOTIDE SEQUENCE</scope>
    <source>
        <strain evidence="2">SIG12</strain>
    </source>
</reference>
<dbReference type="AlphaFoldDB" id="A0A8T3VCK5"/>
<keyword evidence="1" id="KW-1133">Transmembrane helix</keyword>
<dbReference type="EMBL" id="SUTE01000069">
    <property type="protein sequence ID" value="MBE6505708.1"/>
    <property type="molecule type" value="Genomic_DNA"/>
</dbReference>
<evidence type="ECO:0000256" key="1">
    <source>
        <dbReference type="SAM" id="Phobius"/>
    </source>
</evidence>
<proteinExistence type="predicted"/>
<keyword evidence="1" id="KW-0472">Membrane</keyword>
<accession>A0A8T3VCK5</accession>
<sequence length="134" mass="15080">MAKFCDKCGHELKNENVKFCDKCGAEQKITGNSQNFNANRQNIPIQNEEKSMVIALLISLVLYGLGMAYAGNVAKGVGYFIGSIVIIALSIFIFRGMIFSIISLIIWIVGMVLTYQEVEDFNNRNRMKMIQNMN</sequence>
<protein>
    <submittedName>
        <fullName evidence="2">Zinc-ribbon domain-containing protein</fullName>
    </submittedName>
</protein>
<feature type="transmembrane region" description="Helical" evidence="1">
    <location>
        <begin position="101"/>
        <end position="118"/>
    </location>
</feature>
<evidence type="ECO:0000313" key="3">
    <source>
        <dbReference type="Proteomes" id="UP000762703"/>
    </source>
</evidence>
<evidence type="ECO:0000313" key="2">
    <source>
        <dbReference type="EMBL" id="MBE6505708.1"/>
    </source>
</evidence>
<dbReference type="Proteomes" id="UP000762703">
    <property type="component" value="Unassembled WGS sequence"/>
</dbReference>